<feature type="transmembrane region" description="Helical" evidence="1">
    <location>
        <begin position="74"/>
        <end position="97"/>
    </location>
</feature>
<gene>
    <name evidence="2" type="ORF">RIF23_13905</name>
</gene>
<protein>
    <submittedName>
        <fullName evidence="2">Uncharacterized protein</fullName>
    </submittedName>
</protein>
<evidence type="ECO:0000256" key="1">
    <source>
        <dbReference type="SAM" id="Phobius"/>
    </source>
</evidence>
<keyword evidence="1" id="KW-0812">Transmembrane</keyword>
<accession>A0ABU2H7V4</accession>
<name>A0ABU2H7V4_9ACTN</name>
<keyword evidence="1" id="KW-0472">Membrane</keyword>
<evidence type="ECO:0000313" key="2">
    <source>
        <dbReference type="EMBL" id="MDS1271393.1"/>
    </source>
</evidence>
<keyword evidence="1" id="KW-1133">Transmembrane helix</keyword>
<evidence type="ECO:0000313" key="3">
    <source>
        <dbReference type="Proteomes" id="UP001250214"/>
    </source>
</evidence>
<keyword evidence="3" id="KW-1185">Reference proteome</keyword>
<feature type="transmembrane region" description="Helical" evidence="1">
    <location>
        <begin position="42"/>
        <end position="62"/>
    </location>
</feature>
<organism evidence="2 3">
    <name type="scientific">Lipingzhangella rawalii</name>
    <dbReference type="NCBI Taxonomy" id="2055835"/>
    <lineage>
        <taxon>Bacteria</taxon>
        <taxon>Bacillati</taxon>
        <taxon>Actinomycetota</taxon>
        <taxon>Actinomycetes</taxon>
        <taxon>Streptosporangiales</taxon>
        <taxon>Nocardiopsidaceae</taxon>
        <taxon>Lipingzhangella</taxon>
    </lineage>
</organism>
<proteinExistence type="predicted"/>
<comment type="caution">
    <text evidence="2">The sequence shown here is derived from an EMBL/GenBank/DDBJ whole genome shotgun (WGS) entry which is preliminary data.</text>
</comment>
<reference evidence="3" key="1">
    <citation type="submission" date="2023-07" db="EMBL/GenBank/DDBJ databases">
        <title>Novel species in the genus Lipingzhangella isolated from Sambhar Salt Lake.</title>
        <authorList>
            <person name="Jiya N."/>
            <person name="Kajale S."/>
            <person name="Sharma A."/>
        </authorList>
    </citation>
    <scope>NUCLEOTIDE SEQUENCE [LARGE SCALE GENOMIC DNA]</scope>
    <source>
        <strain evidence="3">LS1_29</strain>
    </source>
</reference>
<dbReference type="Proteomes" id="UP001250214">
    <property type="component" value="Unassembled WGS sequence"/>
</dbReference>
<dbReference type="RefSeq" id="WP_310912916.1">
    <property type="nucleotide sequence ID" value="NZ_JAVLVT010000005.1"/>
</dbReference>
<dbReference type="EMBL" id="JAVLVT010000005">
    <property type="protein sequence ID" value="MDS1271393.1"/>
    <property type="molecule type" value="Genomic_DNA"/>
</dbReference>
<sequence>MPEQRKDLQVWLHRSRRFPWPEPDAVVVYPNETTSRTGCRGLFLVAPIALGTFVLLVIWVEALVTAGSRGSGGAWWYATGTLAAMLVASGALIPALYRRRLHHDGAIALDSAGLWQIQNERAELLPWTWIRAVAGRRSAGSQALRRRLRHRAAGTFADVTRDRAARESRQLWHTPDTLEVYLTEEGRAALAERTTGLRPAHHDEQPARPDLPQERIRYPFLVWDHCQAAVDYVVTHHPELVVDTSQD</sequence>